<feature type="transmembrane region" description="Helical" evidence="5">
    <location>
        <begin position="25"/>
        <end position="45"/>
    </location>
</feature>
<organism evidence="6 7">
    <name type="scientific">Pukyongia salina</name>
    <dbReference type="NCBI Taxonomy" id="2094025"/>
    <lineage>
        <taxon>Bacteria</taxon>
        <taxon>Pseudomonadati</taxon>
        <taxon>Bacteroidota</taxon>
        <taxon>Flavobacteriia</taxon>
        <taxon>Flavobacteriales</taxon>
        <taxon>Flavobacteriaceae</taxon>
        <taxon>Pukyongia</taxon>
    </lineage>
</organism>
<evidence type="ECO:0000256" key="3">
    <source>
        <dbReference type="ARBA" id="ARBA00022989"/>
    </source>
</evidence>
<dbReference type="PANTHER" id="PTHR37306">
    <property type="entry name" value="COLICIN V PRODUCTION PROTEIN"/>
    <property type="match status" value="1"/>
</dbReference>
<dbReference type="PANTHER" id="PTHR37306:SF1">
    <property type="entry name" value="COLICIN V PRODUCTION PROTEIN"/>
    <property type="match status" value="1"/>
</dbReference>
<dbReference type="RefSeq" id="WP_105215383.1">
    <property type="nucleotide sequence ID" value="NZ_CP027062.1"/>
</dbReference>
<feature type="transmembrane region" description="Helical" evidence="5">
    <location>
        <begin position="98"/>
        <end position="122"/>
    </location>
</feature>
<feature type="transmembrane region" description="Helical" evidence="5">
    <location>
        <begin position="65"/>
        <end position="86"/>
    </location>
</feature>
<comment type="subcellular location">
    <subcellularLocation>
        <location evidence="1">Membrane</location>
        <topology evidence="1">Multi-pass membrane protein</topology>
    </subcellularLocation>
</comment>
<proteinExistence type="predicted"/>
<dbReference type="InterPro" id="IPR003825">
    <property type="entry name" value="Colicin-V_CvpA"/>
</dbReference>
<protein>
    <submittedName>
        <fullName evidence="6">Colicin V production protein</fullName>
    </submittedName>
</protein>
<keyword evidence="7" id="KW-1185">Reference proteome</keyword>
<dbReference type="KEGG" id="aue:C5O00_04665"/>
<keyword evidence="4 5" id="KW-0472">Membrane</keyword>
<evidence type="ECO:0000313" key="6">
    <source>
        <dbReference type="EMBL" id="AVI50496.1"/>
    </source>
</evidence>
<evidence type="ECO:0000256" key="2">
    <source>
        <dbReference type="ARBA" id="ARBA00022692"/>
    </source>
</evidence>
<gene>
    <name evidence="6" type="ORF">C5O00_04665</name>
</gene>
<evidence type="ECO:0000256" key="5">
    <source>
        <dbReference type="SAM" id="Phobius"/>
    </source>
</evidence>
<dbReference type="AlphaFoldDB" id="A0A2S0HV52"/>
<sequence length="180" mass="19909">MNLIDIVIGVILLIAFYVGYKKGLFVALAGLVGLIAGVYGAIYFSDYAARYISAWFDWSEQTVNLVAFAITFLTIVFIISAAGKFFTKIADFAMLGILNKLLGGVFNALKYAFIISVIFMFVNASETYSIMSEEKREESVLYEPVASLGPMILPHILKEVDNFRNENNSETIEEDPTAGN</sequence>
<dbReference type="EMBL" id="CP027062">
    <property type="protein sequence ID" value="AVI50496.1"/>
    <property type="molecule type" value="Genomic_DNA"/>
</dbReference>
<feature type="transmembrane region" description="Helical" evidence="5">
    <location>
        <begin position="6"/>
        <end position="20"/>
    </location>
</feature>
<keyword evidence="3 5" id="KW-1133">Transmembrane helix</keyword>
<dbReference type="Pfam" id="PF02674">
    <property type="entry name" value="Colicin_V"/>
    <property type="match status" value="1"/>
</dbReference>
<reference evidence="6 7" key="1">
    <citation type="submission" date="2018-02" db="EMBL/GenBank/DDBJ databases">
        <title>Genomic analysis of the strain RR4-38 isolated from a seawater recirculating aquaculture system.</title>
        <authorList>
            <person name="Kim Y.-S."/>
            <person name="Jang Y.H."/>
            <person name="Kim K.-H."/>
        </authorList>
    </citation>
    <scope>NUCLEOTIDE SEQUENCE [LARGE SCALE GENOMIC DNA]</scope>
    <source>
        <strain evidence="6 7">RR4-38</strain>
    </source>
</reference>
<name>A0A2S0HV52_9FLAO</name>
<keyword evidence="2 5" id="KW-0812">Transmembrane</keyword>
<evidence type="ECO:0000256" key="1">
    <source>
        <dbReference type="ARBA" id="ARBA00004141"/>
    </source>
</evidence>
<dbReference type="GO" id="GO:0016020">
    <property type="term" value="C:membrane"/>
    <property type="evidence" value="ECO:0007669"/>
    <property type="project" value="UniProtKB-SubCell"/>
</dbReference>
<dbReference type="Proteomes" id="UP000238442">
    <property type="component" value="Chromosome"/>
</dbReference>
<dbReference type="OrthoDB" id="9799585at2"/>
<evidence type="ECO:0000313" key="7">
    <source>
        <dbReference type="Proteomes" id="UP000238442"/>
    </source>
</evidence>
<accession>A0A2S0HV52</accession>
<evidence type="ECO:0000256" key="4">
    <source>
        <dbReference type="ARBA" id="ARBA00023136"/>
    </source>
</evidence>
<dbReference type="GO" id="GO:0009403">
    <property type="term" value="P:toxin biosynthetic process"/>
    <property type="evidence" value="ECO:0007669"/>
    <property type="project" value="InterPro"/>
</dbReference>